<evidence type="ECO:0000313" key="1">
    <source>
        <dbReference type="EMBL" id="SEK90489.1"/>
    </source>
</evidence>
<keyword evidence="2" id="KW-1185">Reference proteome</keyword>
<evidence type="ECO:0000313" key="2">
    <source>
        <dbReference type="Proteomes" id="UP000199664"/>
    </source>
</evidence>
<evidence type="ECO:0008006" key="3">
    <source>
        <dbReference type="Google" id="ProtNLM"/>
    </source>
</evidence>
<dbReference type="RefSeq" id="WP_091831259.1">
    <property type="nucleotide sequence ID" value="NZ_FOAN01000002.1"/>
</dbReference>
<dbReference type="EMBL" id="FOAN01000002">
    <property type="protein sequence ID" value="SEK90489.1"/>
    <property type="molecule type" value="Genomic_DNA"/>
</dbReference>
<dbReference type="STRING" id="1036779.SAMN04515666_102323"/>
<gene>
    <name evidence="1" type="ORF">SAMN04515666_102323</name>
</gene>
<proteinExistence type="predicted"/>
<sequence>MTAAPSTLADALIATGPDPDLAGKLALYGQFVGAWTMAAVMHTDDGQRHEAKGGIHFGWVLGGRAVQDVWALPGFFHGTTLRIYDPGEDAWHIRWNDPLKQYYTHQIGRAEGNDIVQHGRLDDGTAIRWRFTEITRDSFHWIGDRSRDGGGSWQLQADFRAKRIKA</sequence>
<dbReference type="Proteomes" id="UP000199664">
    <property type="component" value="Unassembled WGS sequence"/>
</dbReference>
<protein>
    <recommendedName>
        <fullName evidence="3">DUF1579 domain-containing protein</fullName>
    </recommendedName>
</protein>
<dbReference type="OrthoDB" id="9814791at2"/>
<organism evidence="1 2">
    <name type="scientific">Bosea lupini</name>
    <dbReference type="NCBI Taxonomy" id="1036779"/>
    <lineage>
        <taxon>Bacteria</taxon>
        <taxon>Pseudomonadati</taxon>
        <taxon>Pseudomonadota</taxon>
        <taxon>Alphaproteobacteria</taxon>
        <taxon>Hyphomicrobiales</taxon>
        <taxon>Boseaceae</taxon>
        <taxon>Bosea</taxon>
    </lineage>
</organism>
<reference evidence="2" key="1">
    <citation type="submission" date="2016-10" db="EMBL/GenBank/DDBJ databases">
        <authorList>
            <person name="Varghese N."/>
            <person name="Submissions S."/>
        </authorList>
    </citation>
    <scope>NUCLEOTIDE SEQUENCE [LARGE SCALE GENOMIC DNA]</scope>
    <source>
        <strain evidence="2">LMG 26383,CCUG 61248,R- 45681</strain>
    </source>
</reference>
<accession>A0A1H7KUK9</accession>
<dbReference type="AlphaFoldDB" id="A0A1H7KUK9"/>
<name>A0A1H7KUK9_9HYPH</name>